<sequence>MDITGNAFVTGGGDGIGKASCLVLAKEGAKGILVADINLKAAEETVAEATAASTNPSFRAEAIYLDVSDEDSVKKAVARMVESFGRIDYCVHCAGTGITGSRPVDEAKFDDLKGSLAIHVHGTFLITSLVSAAMKKQDLATVDSAHPERGGTRGSIVILGSYASLFPVRYMVPYTAAKHAVLAIAKTAAMESAAHNVRVNCICPGWTDTPMLRHSMEVYEGMTADSLLETIPINRLCSSYDVADAALFFCSPRSSYVTGLAYLVDGGMALTMKT</sequence>
<comment type="similarity">
    <text evidence="1">Belongs to the short-chain dehydrogenases/reductases (SDR) family.</text>
</comment>
<accession>A0AAX6M6T6</accession>
<organism evidence="4 5">
    <name type="scientific">Daldinia eschscholtzii</name>
    <dbReference type="NCBI Taxonomy" id="292717"/>
    <lineage>
        <taxon>Eukaryota</taxon>
        <taxon>Fungi</taxon>
        <taxon>Dikarya</taxon>
        <taxon>Ascomycota</taxon>
        <taxon>Pezizomycotina</taxon>
        <taxon>Sordariomycetes</taxon>
        <taxon>Xylariomycetidae</taxon>
        <taxon>Xylariales</taxon>
        <taxon>Hypoxylaceae</taxon>
        <taxon>Daldinia</taxon>
    </lineage>
</organism>
<dbReference type="InterPro" id="IPR020904">
    <property type="entry name" value="Sc_DH/Rdtase_CS"/>
</dbReference>
<reference evidence="4 5" key="1">
    <citation type="journal article" date="2024" name="Front Chem Biol">
        <title>Unveiling the potential of Daldinia eschscholtzii MFLUCC 19-0629 through bioactivity and bioinformatics studies for enhanced sustainable agriculture production.</title>
        <authorList>
            <person name="Brooks S."/>
            <person name="Weaver J.A."/>
            <person name="Klomchit A."/>
            <person name="Alharthi S.A."/>
            <person name="Onlamun T."/>
            <person name="Nurani R."/>
            <person name="Vong T.K."/>
            <person name="Alberti F."/>
            <person name="Greco C."/>
        </authorList>
    </citation>
    <scope>NUCLEOTIDE SEQUENCE [LARGE SCALE GENOMIC DNA]</scope>
    <source>
        <strain evidence="4">MFLUCC 19-0629</strain>
    </source>
</reference>
<dbReference type="CDD" id="cd05233">
    <property type="entry name" value="SDR_c"/>
    <property type="match status" value="1"/>
</dbReference>
<dbReference type="InterPro" id="IPR002347">
    <property type="entry name" value="SDR_fam"/>
</dbReference>
<dbReference type="InterPro" id="IPR036291">
    <property type="entry name" value="NAD(P)-bd_dom_sf"/>
</dbReference>
<keyword evidence="3" id="KW-0560">Oxidoreductase</keyword>
<dbReference type="AlphaFoldDB" id="A0AAX6M6T6"/>
<dbReference type="PANTHER" id="PTHR24321:SF8">
    <property type="entry name" value="ESTRADIOL 17-BETA-DEHYDROGENASE 8-RELATED"/>
    <property type="match status" value="1"/>
</dbReference>
<comment type="caution">
    <text evidence="4">The sequence shown here is derived from an EMBL/GenBank/DDBJ whole genome shotgun (WGS) entry which is preliminary data.</text>
</comment>
<evidence type="ECO:0000313" key="5">
    <source>
        <dbReference type="Proteomes" id="UP001369815"/>
    </source>
</evidence>
<dbReference type="PANTHER" id="PTHR24321">
    <property type="entry name" value="DEHYDROGENASES, SHORT CHAIN"/>
    <property type="match status" value="1"/>
</dbReference>
<gene>
    <name evidence="4" type="ORF">Daesc_009907</name>
</gene>
<dbReference type="EMBL" id="JBANMG010000010">
    <property type="protein sequence ID" value="KAK6948143.1"/>
    <property type="molecule type" value="Genomic_DNA"/>
</dbReference>
<proteinExistence type="inferred from homology"/>
<dbReference type="Pfam" id="PF13561">
    <property type="entry name" value="adh_short_C2"/>
    <property type="match status" value="1"/>
</dbReference>
<dbReference type="Gene3D" id="3.40.50.720">
    <property type="entry name" value="NAD(P)-binding Rossmann-like Domain"/>
    <property type="match status" value="1"/>
</dbReference>
<keyword evidence="2" id="KW-0521">NADP</keyword>
<evidence type="ECO:0000313" key="4">
    <source>
        <dbReference type="EMBL" id="KAK6948143.1"/>
    </source>
</evidence>
<dbReference type="PRINTS" id="PR00081">
    <property type="entry name" value="GDHRDH"/>
</dbReference>
<dbReference type="Proteomes" id="UP001369815">
    <property type="component" value="Unassembled WGS sequence"/>
</dbReference>
<evidence type="ECO:0000256" key="2">
    <source>
        <dbReference type="ARBA" id="ARBA00022857"/>
    </source>
</evidence>
<dbReference type="SUPFAM" id="SSF51735">
    <property type="entry name" value="NAD(P)-binding Rossmann-fold domains"/>
    <property type="match status" value="1"/>
</dbReference>
<dbReference type="PROSITE" id="PS00061">
    <property type="entry name" value="ADH_SHORT"/>
    <property type="match status" value="1"/>
</dbReference>
<evidence type="ECO:0000256" key="3">
    <source>
        <dbReference type="ARBA" id="ARBA00023002"/>
    </source>
</evidence>
<evidence type="ECO:0000256" key="1">
    <source>
        <dbReference type="ARBA" id="ARBA00006484"/>
    </source>
</evidence>
<protein>
    <submittedName>
        <fullName evidence="4">Uncharacterized protein</fullName>
    </submittedName>
</protein>
<name>A0AAX6M6T6_9PEZI</name>
<dbReference type="FunFam" id="3.40.50.720:FF:000084">
    <property type="entry name" value="Short-chain dehydrogenase reductase"/>
    <property type="match status" value="1"/>
</dbReference>
<dbReference type="GO" id="GO:0016491">
    <property type="term" value="F:oxidoreductase activity"/>
    <property type="evidence" value="ECO:0007669"/>
    <property type="project" value="UniProtKB-KW"/>
</dbReference>
<keyword evidence="5" id="KW-1185">Reference proteome</keyword>